<dbReference type="RefSeq" id="WP_183999713.1">
    <property type="nucleotide sequence ID" value="NZ_JACIEH010000003.1"/>
</dbReference>
<keyword evidence="3" id="KW-1185">Reference proteome</keyword>
<dbReference type="Proteomes" id="UP000557392">
    <property type="component" value="Unassembled WGS sequence"/>
</dbReference>
<feature type="compositionally biased region" description="Pro residues" evidence="1">
    <location>
        <begin position="166"/>
        <end position="175"/>
    </location>
</feature>
<evidence type="ECO:0000313" key="2">
    <source>
        <dbReference type="EMBL" id="MBB4100418.1"/>
    </source>
</evidence>
<proteinExistence type="predicted"/>
<evidence type="ECO:0000313" key="3">
    <source>
        <dbReference type="Proteomes" id="UP000557392"/>
    </source>
</evidence>
<dbReference type="AlphaFoldDB" id="A0A7W6NYJ5"/>
<sequence>MARAARSAETAAKPAPKPMPAPKPGSVRQATNVMALVDVVGALGSGTLARSLFLFDNNRGAGSTGHGTGSLSTVAQQDDVVVWTTMALECEAFARLQLVEIDSAYAEYVALDAGAFSETPEVYWLATILKPLPVDGVPYRLSYRLGSADVPYRAVVESRLVPPPVAVAPPIPAQPDEPALDPSQEDAK</sequence>
<feature type="region of interest" description="Disordered" evidence="1">
    <location>
        <begin position="166"/>
        <end position="188"/>
    </location>
</feature>
<dbReference type="EMBL" id="JACIEH010000003">
    <property type="protein sequence ID" value="MBB4100418.1"/>
    <property type="molecule type" value="Genomic_DNA"/>
</dbReference>
<name>A0A7W6NYJ5_9SPHN</name>
<comment type="caution">
    <text evidence="2">The sequence shown here is derived from an EMBL/GenBank/DDBJ whole genome shotgun (WGS) entry which is preliminary data.</text>
</comment>
<reference evidence="2 3" key="1">
    <citation type="submission" date="2020-08" db="EMBL/GenBank/DDBJ databases">
        <title>Genomic Encyclopedia of Type Strains, Phase IV (KMG-IV): sequencing the most valuable type-strain genomes for metagenomic binning, comparative biology and taxonomic classification.</title>
        <authorList>
            <person name="Goeker M."/>
        </authorList>
    </citation>
    <scope>NUCLEOTIDE SEQUENCE [LARGE SCALE GENOMIC DNA]</scope>
    <source>
        <strain evidence="2 3">DSM 101806</strain>
    </source>
</reference>
<gene>
    <name evidence="2" type="ORF">GGR46_003990</name>
</gene>
<evidence type="ECO:0000256" key="1">
    <source>
        <dbReference type="SAM" id="MobiDB-lite"/>
    </source>
</evidence>
<organism evidence="2 3">
    <name type="scientific">Sphingomonas kyeonggiensis</name>
    <dbReference type="NCBI Taxonomy" id="1268553"/>
    <lineage>
        <taxon>Bacteria</taxon>
        <taxon>Pseudomonadati</taxon>
        <taxon>Pseudomonadota</taxon>
        <taxon>Alphaproteobacteria</taxon>
        <taxon>Sphingomonadales</taxon>
        <taxon>Sphingomonadaceae</taxon>
        <taxon>Sphingomonas</taxon>
    </lineage>
</organism>
<feature type="compositionally biased region" description="Low complexity" evidence="1">
    <location>
        <begin position="1"/>
        <end position="14"/>
    </location>
</feature>
<protein>
    <submittedName>
        <fullName evidence="2">Uncharacterized protein</fullName>
    </submittedName>
</protein>
<feature type="region of interest" description="Disordered" evidence="1">
    <location>
        <begin position="1"/>
        <end position="26"/>
    </location>
</feature>
<accession>A0A7W6NYJ5</accession>